<dbReference type="InterPro" id="IPR027396">
    <property type="entry name" value="DsrEFH-like"/>
</dbReference>
<gene>
    <name evidence="2" type="ordered locus">AciPR4_1263</name>
</gene>
<dbReference type="HOGENOM" id="CLU_127515_1_1_0"/>
<organism evidence="2 3">
    <name type="scientific">Terriglobus saanensis (strain ATCC BAA-1853 / DSM 23119 / SP1PR4)</name>
    <dbReference type="NCBI Taxonomy" id="401053"/>
    <lineage>
        <taxon>Bacteria</taxon>
        <taxon>Pseudomonadati</taxon>
        <taxon>Acidobacteriota</taxon>
        <taxon>Terriglobia</taxon>
        <taxon>Terriglobales</taxon>
        <taxon>Acidobacteriaceae</taxon>
        <taxon>Terriglobus</taxon>
    </lineage>
</organism>
<reference evidence="2 3" key="1">
    <citation type="journal article" date="2012" name="Stand. Genomic Sci.">
        <title>Complete genome sequence of Terriglobus saanensis type strain SP1PR4(T), an Acidobacteria from tundra soil.</title>
        <authorList>
            <person name="Rawat S.R."/>
            <person name="Mannisto M.K."/>
            <person name="Starovoytov V."/>
            <person name="Goodwin L."/>
            <person name="Nolan M."/>
            <person name="Hauser L."/>
            <person name="Land M."/>
            <person name="Davenport K.W."/>
            <person name="Woyke T."/>
            <person name="Haggblom M.M."/>
        </authorList>
    </citation>
    <scope>NUCLEOTIDE SEQUENCE</scope>
    <source>
        <strain evidence="3">ATCC BAA-1853 / DSM 23119 / SP1PR4</strain>
    </source>
</reference>
<dbReference type="Gene3D" id="3.40.1260.10">
    <property type="entry name" value="DsrEFH-like"/>
    <property type="match status" value="1"/>
</dbReference>
<dbReference type="PANTHER" id="PTHR37691:SF1">
    <property type="entry name" value="BLR3518 PROTEIN"/>
    <property type="match status" value="1"/>
</dbReference>
<dbReference type="AlphaFoldDB" id="E8UZ70"/>
<dbReference type="Proteomes" id="UP000006844">
    <property type="component" value="Chromosome"/>
</dbReference>
<dbReference type="SUPFAM" id="SSF75169">
    <property type="entry name" value="DsrEFH-like"/>
    <property type="match status" value="1"/>
</dbReference>
<dbReference type="eggNOG" id="COG1416">
    <property type="taxonomic scope" value="Bacteria"/>
</dbReference>
<sequence length="139" mass="14797">MFKKSFLLLCALALAITPLHAKSKTHHVVFVVTSGDQADWQTAMVLADHFLSGIKPEATEVEVLAYGPGISILAKGAPTAPQLADLLKLGVHFVACENAMRGHNLTKADLLPGVTSVPSGVVELVRKQEAGWAYVKVGR</sequence>
<accession>E8UZ70</accession>
<proteinExistence type="predicted"/>
<keyword evidence="3" id="KW-1185">Reference proteome</keyword>
<dbReference type="EMBL" id="CP002467">
    <property type="protein sequence ID" value="ADV82088.1"/>
    <property type="molecule type" value="Genomic_DNA"/>
</dbReference>
<dbReference type="RefSeq" id="WP_013567821.1">
    <property type="nucleotide sequence ID" value="NC_014963.1"/>
</dbReference>
<dbReference type="KEGG" id="tsa:AciPR4_1263"/>
<evidence type="ECO:0000313" key="2">
    <source>
        <dbReference type="EMBL" id="ADV82088.1"/>
    </source>
</evidence>
<dbReference type="OrthoDB" id="6412948at2"/>
<protein>
    <submittedName>
        <fullName evidence="2">Uncharacterized protein</fullName>
    </submittedName>
</protein>
<dbReference type="Pfam" id="PF02635">
    <property type="entry name" value="DsrE"/>
    <property type="match status" value="1"/>
</dbReference>
<dbReference type="InterPro" id="IPR003787">
    <property type="entry name" value="Sulphur_relay_DsrE/F-like"/>
</dbReference>
<name>E8UZ70_TERSS</name>
<evidence type="ECO:0000313" key="3">
    <source>
        <dbReference type="Proteomes" id="UP000006844"/>
    </source>
</evidence>
<keyword evidence="1" id="KW-0732">Signal</keyword>
<feature type="signal peptide" evidence="1">
    <location>
        <begin position="1"/>
        <end position="21"/>
    </location>
</feature>
<evidence type="ECO:0000256" key="1">
    <source>
        <dbReference type="SAM" id="SignalP"/>
    </source>
</evidence>
<feature type="chain" id="PRO_5003232854" evidence="1">
    <location>
        <begin position="22"/>
        <end position="139"/>
    </location>
</feature>
<dbReference type="PANTHER" id="PTHR37691">
    <property type="entry name" value="BLR3518 PROTEIN"/>
    <property type="match status" value="1"/>
</dbReference>
<dbReference type="STRING" id="401053.AciPR4_1263"/>